<evidence type="ECO:0000256" key="1">
    <source>
        <dbReference type="ARBA" id="ARBA00007734"/>
    </source>
</evidence>
<organism evidence="4 5">
    <name type="scientific">Mariprofundus ferrooxydans PV-1</name>
    <dbReference type="NCBI Taxonomy" id="314345"/>
    <lineage>
        <taxon>Bacteria</taxon>
        <taxon>Pseudomonadati</taxon>
        <taxon>Pseudomonadota</taxon>
        <taxon>Candidatius Mariprofundia</taxon>
        <taxon>Mariprofundales</taxon>
        <taxon>Mariprofundaceae</taxon>
        <taxon>Mariprofundus</taxon>
    </lineage>
</organism>
<dbReference type="CDD" id="cd00118">
    <property type="entry name" value="LysM"/>
    <property type="match status" value="2"/>
</dbReference>
<reference evidence="4 5" key="1">
    <citation type="submission" date="2006-09" db="EMBL/GenBank/DDBJ databases">
        <authorList>
            <person name="Emerson D."/>
            <person name="Ferriera S."/>
            <person name="Johnson J."/>
            <person name="Kravitz S."/>
            <person name="Halpern A."/>
            <person name="Remington K."/>
            <person name="Beeson K."/>
            <person name="Tran B."/>
            <person name="Rogers Y.-H."/>
            <person name="Friedman R."/>
            <person name="Venter J.C."/>
        </authorList>
    </citation>
    <scope>NUCLEOTIDE SEQUENCE [LARGE SCALE GENOMIC DNA]</scope>
    <source>
        <strain evidence="4 5">PV-1</strain>
    </source>
</reference>
<accession>Q0EXV6</accession>
<dbReference type="PROSITE" id="PS51782">
    <property type="entry name" value="LYSM"/>
    <property type="match status" value="2"/>
</dbReference>
<feature type="domain" description="LysM" evidence="3">
    <location>
        <begin position="353"/>
        <end position="397"/>
    </location>
</feature>
<name>Q0EXV6_9PROT</name>
<dbReference type="Pfam" id="PF01476">
    <property type="entry name" value="LysM"/>
    <property type="match status" value="2"/>
</dbReference>
<comment type="similarity">
    <text evidence="1">Belongs to the transglycosylase Slt family.</text>
</comment>
<comment type="caution">
    <text evidence="4">The sequence shown here is derived from an EMBL/GenBank/DDBJ whole genome shotgun (WGS) entry which is preliminary data.</text>
</comment>
<dbReference type="PANTHER" id="PTHR33734:SF22">
    <property type="entry name" value="MEMBRANE-BOUND LYTIC MUREIN TRANSGLYCOSYLASE D"/>
    <property type="match status" value="1"/>
</dbReference>
<dbReference type="Proteomes" id="UP000005297">
    <property type="component" value="Unassembled WGS sequence"/>
</dbReference>
<dbReference type="SUPFAM" id="SSF54106">
    <property type="entry name" value="LysM domain"/>
    <property type="match status" value="2"/>
</dbReference>
<dbReference type="OrthoDB" id="9815002at2"/>
<dbReference type="Pfam" id="PF01464">
    <property type="entry name" value="SLT"/>
    <property type="match status" value="1"/>
</dbReference>
<gene>
    <name evidence="4" type="ORF">SPV1_00662</name>
</gene>
<dbReference type="eggNOG" id="COG0741">
    <property type="taxonomic scope" value="Bacteria"/>
</dbReference>
<evidence type="ECO:0000313" key="4">
    <source>
        <dbReference type="EMBL" id="EAU54096.1"/>
    </source>
</evidence>
<sequence length="404" mass="45168">MLQERQQAAAAVTSEDDLHMSNTLQNSDEQPAATDPLLAGLLPEDIARARQLAMKNYRRSWETISERSRFVRRRMLDTLIRLGAPLSLDVIPAVESTYNPYAISHSGALGLWQLMPRTAHGLGVRSDNKINGRRSIEASTEAAVSYLLQLHQRFDSWPLAFAAYNLGPNYVGKRLAKQPWSAADGLDAMPVPSAARLYVQHIIGLAALTQAHEFVFPEPVKTRPLELSTPVDIHRLAKLSHMSENDIFRYNPCLNKAQYLKKTVTIHVAEAHYQQVLEQMSLAGPQFVLRTVRKGDTLWGIAREHHISVAMLKELNPHIGKMIHIGLHLKVPVGNLAHASAHANPLLPSHQRLRYTVRRGDSLWRIARRFGTTSKAISRYNGLPRNGTIRAGDTLWVKASMSPS</sequence>
<dbReference type="eggNOG" id="COG1388">
    <property type="taxonomic scope" value="Bacteria"/>
</dbReference>
<dbReference type="SUPFAM" id="SSF53955">
    <property type="entry name" value="Lysozyme-like"/>
    <property type="match status" value="1"/>
</dbReference>
<dbReference type="HOGENOM" id="CLU_681148_0_0_0"/>
<dbReference type="GO" id="GO:0008932">
    <property type="term" value="F:lytic endotransglycosylase activity"/>
    <property type="evidence" value="ECO:0007669"/>
    <property type="project" value="TreeGrafter"/>
</dbReference>
<protein>
    <submittedName>
        <fullName evidence="4">Membrane-bound lytic murein transglycosylase D</fullName>
    </submittedName>
</protein>
<dbReference type="AlphaFoldDB" id="Q0EXV6"/>
<dbReference type="InterPro" id="IPR018392">
    <property type="entry name" value="LysM"/>
</dbReference>
<proteinExistence type="inferred from homology"/>
<dbReference type="EMBL" id="AATS01000012">
    <property type="protein sequence ID" value="EAU54096.1"/>
    <property type="molecule type" value="Genomic_DNA"/>
</dbReference>
<dbReference type="InterPro" id="IPR036779">
    <property type="entry name" value="LysM_dom_sf"/>
</dbReference>
<dbReference type="STRING" id="314344.AL013_00770"/>
<dbReference type="PANTHER" id="PTHR33734">
    <property type="entry name" value="LYSM DOMAIN-CONTAINING GPI-ANCHORED PROTEIN 2"/>
    <property type="match status" value="1"/>
</dbReference>
<feature type="region of interest" description="Disordered" evidence="2">
    <location>
        <begin position="1"/>
        <end position="31"/>
    </location>
</feature>
<dbReference type="Gene3D" id="1.10.530.10">
    <property type="match status" value="1"/>
</dbReference>
<evidence type="ECO:0000259" key="3">
    <source>
        <dbReference type="PROSITE" id="PS51782"/>
    </source>
</evidence>
<dbReference type="PROSITE" id="PS00922">
    <property type="entry name" value="TRANSGLYCOSYLASE"/>
    <property type="match status" value="1"/>
</dbReference>
<dbReference type="GO" id="GO:0016020">
    <property type="term" value="C:membrane"/>
    <property type="evidence" value="ECO:0007669"/>
    <property type="project" value="InterPro"/>
</dbReference>
<dbReference type="Gene3D" id="3.10.350.10">
    <property type="entry name" value="LysM domain"/>
    <property type="match status" value="2"/>
</dbReference>
<dbReference type="CDD" id="cd16894">
    <property type="entry name" value="MltD-like"/>
    <property type="match status" value="1"/>
</dbReference>
<dbReference type="SMART" id="SM00257">
    <property type="entry name" value="LysM"/>
    <property type="match status" value="2"/>
</dbReference>
<feature type="compositionally biased region" description="Polar residues" evidence="2">
    <location>
        <begin position="20"/>
        <end position="29"/>
    </location>
</feature>
<dbReference type="InParanoid" id="Q0EXV6"/>
<dbReference type="InterPro" id="IPR023346">
    <property type="entry name" value="Lysozyme-like_dom_sf"/>
</dbReference>
<evidence type="ECO:0000313" key="5">
    <source>
        <dbReference type="Proteomes" id="UP000005297"/>
    </source>
</evidence>
<dbReference type="InterPro" id="IPR000189">
    <property type="entry name" value="Transglyc_AS"/>
</dbReference>
<keyword evidence="5" id="KW-1185">Reference proteome</keyword>
<evidence type="ECO:0000256" key="2">
    <source>
        <dbReference type="SAM" id="MobiDB-lite"/>
    </source>
</evidence>
<feature type="domain" description="LysM" evidence="3">
    <location>
        <begin position="288"/>
        <end position="331"/>
    </location>
</feature>
<dbReference type="FunCoup" id="Q0EXV6">
    <property type="interactions" value="132"/>
</dbReference>
<dbReference type="GO" id="GO:0000270">
    <property type="term" value="P:peptidoglycan metabolic process"/>
    <property type="evidence" value="ECO:0007669"/>
    <property type="project" value="InterPro"/>
</dbReference>
<dbReference type="InterPro" id="IPR008258">
    <property type="entry name" value="Transglycosylase_SLT_dom_1"/>
</dbReference>